<evidence type="ECO:0000313" key="2">
    <source>
        <dbReference type="EMBL" id="CDR97605.1"/>
    </source>
</evidence>
<dbReference type="Proteomes" id="UP000033188">
    <property type="component" value="Chromosome 4"/>
</dbReference>
<evidence type="ECO:0000256" key="1">
    <source>
        <dbReference type="SAM" id="MobiDB-lite"/>
    </source>
</evidence>
<gene>
    <name evidence="2" type="ORF">BBBOND_0400970</name>
</gene>
<protein>
    <submittedName>
        <fullName evidence="2">Uncharacterized protein</fullName>
    </submittedName>
</protein>
<dbReference type="AlphaFoldDB" id="A0A061DEN8"/>
<accession>A0A061DEN8</accession>
<organism evidence="2 3">
    <name type="scientific">Babesia bigemina</name>
    <dbReference type="NCBI Taxonomy" id="5866"/>
    <lineage>
        <taxon>Eukaryota</taxon>
        <taxon>Sar</taxon>
        <taxon>Alveolata</taxon>
        <taxon>Apicomplexa</taxon>
        <taxon>Aconoidasida</taxon>
        <taxon>Piroplasmida</taxon>
        <taxon>Babesiidae</taxon>
        <taxon>Babesia</taxon>
    </lineage>
</organism>
<reference evidence="3" key="1">
    <citation type="journal article" date="2014" name="Nucleic Acids Res.">
        <title>The evolutionary dynamics of variant antigen genes in Babesia reveal a history of genomic innovation underlying host-parasite interaction.</title>
        <authorList>
            <person name="Jackson A.P."/>
            <person name="Otto T.D."/>
            <person name="Darby A."/>
            <person name="Ramaprasad A."/>
            <person name="Xia D."/>
            <person name="Echaide I.E."/>
            <person name="Farber M."/>
            <person name="Gahlot S."/>
            <person name="Gamble J."/>
            <person name="Gupta D."/>
            <person name="Gupta Y."/>
            <person name="Jackson L."/>
            <person name="Malandrin L."/>
            <person name="Malas T.B."/>
            <person name="Moussa E."/>
            <person name="Nair M."/>
            <person name="Reid A.J."/>
            <person name="Sanders M."/>
            <person name="Sharma J."/>
            <person name="Tracey A."/>
            <person name="Quail M.A."/>
            <person name="Weir W."/>
            <person name="Wastling J.M."/>
            <person name="Hall N."/>
            <person name="Willadsen P."/>
            <person name="Lingelbach K."/>
            <person name="Shiels B."/>
            <person name="Tait A."/>
            <person name="Berriman M."/>
            <person name="Allred D.R."/>
            <person name="Pain A."/>
        </authorList>
    </citation>
    <scope>NUCLEOTIDE SEQUENCE [LARGE SCALE GENOMIC DNA]</scope>
    <source>
        <strain evidence="3">Bond</strain>
    </source>
</reference>
<sequence length="60" mass="6626">MPLSILRGKNVADAQCPGTLAVDPPRPKDPRRSPNFNFNPTLYYMTAYESCTALILISKA</sequence>
<proteinExistence type="predicted"/>
<evidence type="ECO:0000313" key="3">
    <source>
        <dbReference type="Proteomes" id="UP000033188"/>
    </source>
</evidence>
<keyword evidence="3" id="KW-1185">Reference proteome</keyword>
<dbReference type="EMBL" id="LK391710">
    <property type="protein sequence ID" value="CDR97605.1"/>
    <property type="molecule type" value="Genomic_DNA"/>
</dbReference>
<dbReference type="KEGG" id="bbig:BBBOND_0400970"/>
<name>A0A061DEN8_BABBI</name>
<dbReference type="GeneID" id="24566146"/>
<dbReference type="RefSeq" id="XP_012769791.1">
    <property type="nucleotide sequence ID" value="XM_012914337.1"/>
</dbReference>
<dbReference type="VEuPathDB" id="PiroplasmaDB:BBBOND_0400970"/>
<feature type="region of interest" description="Disordered" evidence="1">
    <location>
        <begin position="16"/>
        <end position="36"/>
    </location>
</feature>